<dbReference type="GO" id="GO:0003713">
    <property type="term" value="F:transcription coactivator activity"/>
    <property type="evidence" value="ECO:0007669"/>
    <property type="project" value="Ensembl"/>
</dbReference>
<dbReference type="SMR" id="G1SHA6"/>
<keyword evidence="15" id="KW-0539">Nucleus</keyword>
<keyword evidence="5" id="KW-1017">Isopeptide bond</keyword>
<evidence type="ECO:0000256" key="12">
    <source>
        <dbReference type="ARBA" id="ARBA00023015"/>
    </source>
</evidence>
<dbReference type="InterPro" id="IPR007374">
    <property type="entry name" value="ASCH_domain"/>
</dbReference>
<dbReference type="GO" id="GO:0035035">
    <property type="term" value="F:histone acetyltransferase binding"/>
    <property type="evidence" value="ECO:0007669"/>
    <property type="project" value="Ensembl"/>
</dbReference>
<evidence type="ECO:0000256" key="3">
    <source>
        <dbReference type="ARBA" id="ARBA00004514"/>
    </source>
</evidence>
<evidence type="ECO:0000256" key="6">
    <source>
        <dbReference type="ARBA" id="ARBA00022553"/>
    </source>
</evidence>
<dbReference type="Pfam" id="PF06221">
    <property type="entry name" value="zf-C2HC5"/>
    <property type="match status" value="1"/>
</dbReference>
<dbReference type="InParanoid" id="G1SHA6"/>
<keyword evidence="10" id="KW-0832">Ubl conjugation</keyword>
<keyword evidence="8" id="KW-0863">Zinc-finger</keyword>
<dbReference type="GO" id="GO:0008270">
    <property type="term" value="F:zinc ion binding"/>
    <property type="evidence" value="ECO:0007669"/>
    <property type="project" value="UniProtKB-KW"/>
</dbReference>
<comment type="subcellular location">
    <subcellularLocation>
        <location evidence="2">Cytoplasm</location>
        <location evidence="2">Cytoskeleton</location>
        <location evidence="2">Microtubule organizing center</location>
        <location evidence="2">Centrosome</location>
    </subcellularLocation>
    <subcellularLocation>
        <location evidence="3">Cytoplasm</location>
        <location evidence="3">Cytosol</location>
    </subcellularLocation>
    <subcellularLocation>
        <location evidence="1">Nucleus</location>
    </subcellularLocation>
</comment>
<dbReference type="GO" id="GO:0045661">
    <property type="term" value="P:regulation of myoblast differentiation"/>
    <property type="evidence" value="ECO:0007669"/>
    <property type="project" value="Ensembl"/>
</dbReference>
<reference evidence="22" key="2">
    <citation type="submission" date="2025-08" db="UniProtKB">
        <authorList>
            <consortium name="Ensembl"/>
        </authorList>
    </citation>
    <scope>IDENTIFICATION</scope>
    <source>
        <strain evidence="22">Thorbecke</strain>
    </source>
</reference>
<comment type="subunit">
    <text evidence="17">Interacts with the thyroid hormone receptor/TR (via the ligand-binding domain); this interaction requires the presence of thyroid hormone. Interacts with the androgen receptor/AR; in an androgen, testosterone and dihydrotestosterone-dependent manner. Interacts with ESR1 (estrogen ligand-bound); competes with UFSP2. Interacts with UFSP2; competes with ligand-bound ESR1. Interacts with DDRGK1 and UFL1; the interaction with DDRGK1 is direct. Interacts with NCOA1. Interacts with EP300. Part of the ASC-1 complex, that contains TRIP4, ASCC1, ASCC2 and ASCC3. Identified in the RQT (ribosome quality control trigger) complex, that contains ASCC2, ASCC3 and TRIP4. Interacts with NEK6. Interacts with CSRP1. Interacts with ZCCHC4.</text>
</comment>
<evidence type="ECO:0000256" key="8">
    <source>
        <dbReference type="ARBA" id="ARBA00022771"/>
    </source>
</evidence>
<dbReference type="FunCoup" id="G1SHA6">
    <property type="interactions" value="1372"/>
</dbReference>
<dbReference type="Gene3D" id="2.30.130.30">
    <property type="entry name" value="Hypothetical protein"/>
    <property type="match status" value="1"/>
</dbReference>
<evidence type="ECO:0000256" key="18">
    <source>
        <dbReference type="ARBA" id="ARBA00070627"/>
    </source>
</evidence>
<dbReference type="GO" id="GO:0180022">
    <property type="term" value="C:RQC-trigger complex"/>
    <property type="evidence" value="ECO:0007669"/>
    <property type="project" value="Ensembl"/>
</dbReference>
<dbReference type="GO" id="GO:0002020">
    <property type="term" value="F:protease binding"/>
    <property type="evidence" value="ECO:0007669"/>
    <property type="project" value="Ensembl"/>
</dbReference>
<dbReference type="OMA" id="EFNSYRH"/>
<dbReference type="InterPro" id="IPR015947">
    <property type="entry name" value="PUA-like_sf"/>
</dbReference>
<dbReference type="GO" id="GO:1990116">
    <property type="term" value="P:ribosome-associated ubiquitin-dependent protein catabolic process"/>
    <property type="evidence" value="ECO:0007669"/>
    <property type="project" value="Ensembl"/>
</dbReference>
<dbReference type="SUPFAM" id="SSF88697">
    <property type="entry name" value="PUA domain-like"/>
    <property type="match status" value="1"/>
</dbReference>
<feature type="region of interest" description="Disordered" evidence="20">
    <location>
        <begin position="91"/>
        <end position="114"/>
    </location>
</feature>
<proteinExistence type="predicted"/>
<dbReference type="Ensembl" id="ENSOCUT00000002321.4">
    <property type="protein sequence ID" value="ENSOCUP00000002002.2"/>
    <property type="gene ID" value="ENSOCUG00000002322.4"/>
</dbReference>
<dbReference type="Proteomes" id="UP000001811">
    <property type="component" value="Chromosome 17"/>
</dbReference>
<dbReference type="InterPro" id="IPR056993">
    <property type="entry name" value="TRIP4_3rd_dom"/>
</dbReference>
<dbReference type="InterPro" id="IPR056994">
    <property type="entry name" value="TRI4_N"/>
</dbReference>
<dbReference type="GO" id="GO:0044389">
    <property type="term" value="F:ubiquitin-like protein ligase binding"/>
    <property type="evidence" value="ECO:0007669"/>
    <property type="project" value="Ensembl"/>
</dbReference>
<evidence type="ECO:0000256" key="17">
    <source>
        <dbReference type="ARBA" id="ARBA00065803"/>
    </source>
</evidence>
<keyword evidence="23" id="KW-1185">Reference proteome</keyword>
<dbReference type="PaxDb" id="9986-ENSOCUP00000002002"/>
<reference evidence="22 23" key="1">
    <citation type="journal article" date="2011" name="Nature">
        <title>A high-resolution map of human evolutionary constraint using 29 mammals.</title>
        <authorList>
            <person name="Lindblad-Toh K."/>
            <person name="Garber M."/>
            <person name="Zuk O."/>
            <person name="Lin M.F."/>
            <person name="Parker B.J."/>
            <person name="Washietl S."/>
            <person name="Kheradpour P."/>
            <person name="Ernst J."/>
            <person name="Jordan G."/>
            <person name="Mauceli E."/>
            <person name="Ward L.D."/>
            <person name="Lowe C.B."/>
            <person name="Holloway A.K."/>
            <person name="Clamp M."/>
            <person name="Gnerre S."/>
            <person name="Alfoldi J."/>
            <person name="Beal K."/>
            <person name="Chang J."/>
            <person name="Clawson H."/>
            <person name="Cuff J."/>
            <person name="Di Palma F."/>
            <person name="Fitzgerald S."/>
            <person name="Flicek P."/>
            <person name="Guttman M."/>
            <person name="Hubisz M.J."/>
            <person name="Jaffe D.B."/>
            <person name="Jungreis I."/>
            <person name="Kent W.J."/>
            <person name="Kostka D."/>
            <person name="Lara M."/>
            <person name="Martins A.L."/>
            <person name="Massingham T."/>
            <person name="Moltke I."/>
            <person name="Raney B.J."/>
            <person name="Rasmussen M.D."/>
            <person name="Robinson J."/>
            <person name="Stark A."/>
            <person name="Vilella A.J."/>
            <person name="Wen J."/>
            <person name="Xie X."/>
            <person name="Zody M.C."/>
            <person name="Baldwin J."/>
            <person name="Bloom T."/>
            <person name="Chin C.W."/>
            <person name="Heiman D."/>
            <person name="Nicol R."/>
            <person name="Nusbaum C."/>
            <person name="Young S."/>
            <person name="Wilkinson J."/>
            <person name="Worley K.C."/>
            <person name="Kovar C.L."/>
            <person name="Muzny D.M."/>
            <person name="Gibbs R.A."/>
            <person name="Cree A."/>
            <person name="Dihn H.H."/>
            <person name="Fowler G."/>
            <person name="Jhangiani S."/>
            <person name="Joshi V."/>
            <person name="Lee S."/>
            <person name="Lewis L.R."/>
            <person name="Nazareth L.V."/>
            <person name="Okwuonu G."/>
            <person name="Santibanez J."/>
            <person name="Warren W.C."/>
            <person name="Mardis E.R."/>
            <person name="Weinstock G.M."/>
            <person name="Wilson R.K."/>
            <person name="Delehaunty K."/>
            <person name="Dooling D."/>
            <person name="Fronik C."/>
            <person name="Fulton L."/>
            <person name="Fulton B."/>
            <person name="Graves T."/>
            <person name="Minx P."/>
            <person name="Sodergren E."/>
            <person name="Birney E."/>
            <person name="Margulies E.H."/>
            <person name="Herrero J."/>
            <person name="Green E.D."/>
            <person name="Haussler D."/>
            <person name="Siepel A."/>
            <person name="Goldman N."/>
            <person name="Pollard K.S."/>
            <person name="Pedersen J.S."/>
            <person name="Lander E.S."/>
            <person name="Kellis M."/>
        </authorList>
    </citation>
    <scope>NUCLEOTIDE SEQUENCE [LARGE SCALE GENOMIC DNA]</scope>
    <source>
        <strain evidence="22 23">Thorbecke inbred</strain>
    </source>
</reference>
<dbReference type="CDD" id="cd06554">
    <property type="entry name" value="ASCH_ASC-1_like"/>
    <property type="match status" value="1"/>
</dbReference>
<evidence type="ECO:0000256" key="2">
    <source>
        <dbReference type="ARBA" id="ARBA00004300"/>
    </source>
</evidence>
<dbReference type="HOGENOM" id="CLU_025737_1_0_1"/>
<keyword evidence="13" id="KW-0804">Transcription</keyword>
<dbReference type="CTD" id="9325"/>
<protein>
    <recommendedName>
        <fullName evidence="18">Activating signal cointegrator 1</fullName>
    </recommendedName>
    <alternativeName>
        <fullName evidence="19">Thyroid receptor-interacting protein 4</fullName>
    </alternativeName>
</protein>
<name>G1SHA6_RABIT</name>
<dbReference type="Pfam" id="PF23134">
    <property type="entry name" value="TRIP4_3rd"/>
    <property type="match status" value="1"/>
</dbReference>
<evidence type="ECO:0000256" key="1">
    <source>
        <dbReference type="ARBA" id="ARBA00004123"/>
    </source>
</evidence>
<evidence type="ECO:0000256" key="10">
    <source>
        <dbReference type="ARBA" id="ARBA00022843"/>
    </source>
</evidence>
<gene>
    <name evidence="22" type="primary">TRIP4</name>
</gene>
<keyword evidence="6" id="KW-0597">Phosphoprotein</keyword>
<dbReference type="FunFam" id="2.30.130.30:FF:000004">
    <property type="entry name" value="Activating signal cointegrator 1"/>
    <property type="match status" value="1"/>
</dbReference>
<dbReference type="GO" id="GO:0016604">
    <property type="term" value="C:nuclear body"/>
    <property type="evidence" value="ECO:0007669"/>
    <property type="project" value="Ensembl"/>
</dbReference>
<evidence type="ECO:0000256" key="5">
    <source>
        <dbReference type="ARBA" id="ARBA00022499"/>
    </source>
</evidence>
<evidence type="ECO:0000256" key="11">
    <source>
        <dbReference type="ARBA" id="ARBA00022990"/>
    </source>
</evidence>
<evidence type="ECO:0000256" key="16">
    <source>
        <dbReference type="ARBA" id="ARBA00055901"/>
    </source>
</evidence>
<organism evidence="22 23">
    <name type="scientific">Oryctolagus cuniculus</name>
    <name type="common">Rabbit</name>
    <dbReference type="NCBI Taxonomy" id="9986"/>
    <lineage>
        <taxon>Eukaryota</taxon>
        <taxon>Metazoa</taxon>
        <taxon>Chordata</taxon>
        <taxon>Craniata</taxon>
        <taxon>Vertebrata</taxon>
        <taxon>Euteleostomi</taxon>
        <taxon>Mammalia</taxon>
        <taxon>Eutheria</taxon>
        <taxon>Euarchontoglires</taxon>
        <taxon>Glires</taxon>
        <taxon>Lagomorpha</taxon>
        <taxon>Leporidae</taxon>
        <taxon>Oryctolagus</taxon>
    </lineage>
</organism>
<dbReference type="Bgee" id="ENSOCUG00000002322">
    <property type="expression patterns" value="Expressed in aorta and 14 other cell types or tissues"/>
</dbReference>
<comment type="function">
    <text evidence="16">Transcription coactivator which associates with nuclear receptors, transcriptional coactivators including EP300, CREBBP and NCOA1, and basal transcription factors like TBP and TFIIA to facilitate nuclear receptors-mediated transcription. May thereby play an important role in establishing distinct coactivator complexes under different cellular conditions. Plays a role in thyroid hormone receptor and estrogen receptor transactivation. Also involved in androgen receptor transactivation. Plays a pivotal role in the transactivation of NF-kappa-B, SRF and AP1. Acts as a mediator of transrepression between nuclear receptor and either AP1 or NF-kappa-B. May play a role in the development of neuromuscular junction. May play a role in late myogenic differentiation. Also functions as part of the RQC trigger (RQT) complex that activates the ribosome quality control (RQC) pathway, a pathway that degrades nascent peptide chains during problematic translation.</text>
</comment>
<dbReference type="EMBL" id="AAGW02025101">
    <property type="status" value="NOT_ANNOTATED_CDS"/>
    <property type="molecule type" value="Genomic_DNA"/>
</dbReference>
<dbReference type="GO" id="GO:0005829">
    <property type="term" value="C:cytosol"/>
    <property type="evidence" value="ECO:0007669"/>
    <property type="project" value="UniProtKB-SubCell"/>
</dbReference>
<evidence type="ECO:0000313" key="22">
    <source>
        <dbReference type="Ensembl" id="ENSOCUP00000002002.2"/>
    </source>
</evidence>
<dbReference type="STRING" id="9986.ENSOCUP00000002002"/>
<keyword evidence="7" id="KW-0479">Metal-binding</keyword>
<dbReference type="GO" id="GO:0031594">
    <property type="term" value="C:neuromuscular junction"/>
    <property type="evidence" value="ECO:0007669"/>
    <property type="project" value="Ensembl"/>
</dbReference>
<dbReference type="GeneTree" id="ENSGT00390000005300"/>
<feature type="domain" description="ASCH" evidence="21">
    <location>
        <begin position="437"/>
        <end position="551"/>
    </location>
</feature>
<evidence type="ECO:0000256" key="7">
    <source>
        <dbReference type="ARBA" id="ARBA00022723"/>
    </source>
</evidence>
<evidence type="ECO:0000256" key="9">
    <source>
        <dbReference type="ARBA" id="ARBA00022833"/>
    </source>
</evidence>
<keyword evidence="4" id="KW-0963">Cytoplasm</keyword>
<evidence type="ECO:0000256" key="14">
    <source>
        <dbReference type="ARBA" id="ARBA00023212"/>
    </source>
</evidence>
<dbReference type="KEGG" id="ocu:100345449"/>
<dbReference type="OrthoDB" id="338816at2759"/>
<dbReference type="AlphaFoldDB" id="G1SHA6"/>
<sequence length="581" mass="66243">MAVAGAVAGEPLVRWCTQQLRKTFGLDVSEEIMQYVLSIESAEEIREYVTDLLQGNEGPKGQFIEELINKWQKNDQELISDPMQQSFKKDEILDGQKSGDQLKRSRRKGRNKQEVPAFAEPDTTVEVKTPFDLAKAQENSNSVKKKTKFVNLYTREGQDKLAVLLPGRHPCDCLGQKHKLINNCLICGRIVCEQEGSGPCLFCGSLVCTHEERDILQRDSNKSQKLLKKLMSGADNSVKMDISSQDLLPHQELRIKSGLEKAIKHKDKLLEFDRTSIRRTQVIDDESDYFASDSNQWLSKVEREALQKREEELRELRHASRLSKKVTIDFAGRKILEEENPLAEYHSRLDEAIQAIANGTLNQPQIKLDRSSEDPLGVLVNPNLYQPPPQWVDHTCAASQKKAFHSARLGSEFNLHQHQLRIQDEEFQEGFDGGWCLSMHQPWASLLVRGIKRVEGRSWYTPHRGRLWIAATGKKPSPQEVSELQATYRLLRGKDVEFPNDYPSGCLLGCVDLIDCLSQKEFKEQFPDISQESDSPFVFICKNPQEMIVKFPIKGNPKIWKLDSKIHQGAKKGLMRQNKAV</sequence>
<evidence type="ECO:0000256" key="20">
    <source>
        <dbReference type="SAM" id="MobiDB-lite"/>
    </source>
</evidence>
<evidence type="ECO:0000256" key="19">
    <source>
        <dbReference type="ARBA" id="ARBA00075052"/>
    </source>
</evidence>
<dbReference type="GO" id="GO:0019901">
    <property type="term" value="F:protein kinase binding"/>
    <property type="evidence" value="ECO:0007669"/>
    <property type="project" value="Ensembl"/>
</dbReference>
<evidence type="ECO:0000256" key="4">
    <source>
        <dbReference type="ARBA" id="ARBA00022490"/>
    </source>
</evidence>
<evidence type="ECO:0000259" key="21">
    <source>
        <dbReference type="SMART" id="SM01022"/>
    </source>
</evidence>
<dbReference type="eggNOG" id="KOG2845">
    <property type="taxonomic scope" value="Eukaryota"/>
</dbReference>
<dbReference type="InterPro" id="IPR039128">
    <property type="entry name" value="TRIP4-like"/>
</dbReference>
<dbReference type="GO" id="GO:0030520">
    <property type="term" value="P:estrogen receptor signaling pathway"/>
    <property type="evidence" value="ECO:0007669"/>
    <property type="project" value="Ensembl"/>
</dbReference>
<evidence type="ECO:0000256" key="13">
    <source>
        <dbReference type="ARBA" id="ARBA00023163"/>
    </source>
</evidence>
<dbReference type="InterPro" id="IPR009349">
    <property type="entry name" value="TRIP4/RQT4_C2HC5_Znf"/>
</dbReference>
<dbReference type="PANTHER" id="PTHR12963">
    <property type="entry name" value="THYROID RECEPTOR INTERACTING PROTEIN RELATED"/>
    <property type="match status" value="1"/>
</dbReference>
<dbReference type="Pfam" id="PF23135">
    <property type="entry name" value="TRI4_N"/>
    <property type="match status" value="1"/>
</dbReference>
<accession>G1SHA6</accession>
<keyword evidence="12" id="KW-0805">Transcription regulation</keyword>
<evidence type="ECO:0000313" key="23">
    <source>
        <dbReference type="Proteomes" id="UP000001811"/>
    </source>
</evidence>
<keyword evidence="11" id="KW-0007">Acetylation</keyword>
<dbReference type="SMART" id="SM01022">
    <property type="entry name" value="ASCH"/>
    <property type="match status" value="1"/>
</dbReference>
<evidence type="ECO:0000256" key="15">
    <source>
        <dbReference type="ARBA" id="ARBA00023242"/>
    </source>
</evidence>
<dbReference type="PANTHER" id="PTHR12963:SF4">
    <property type="entry name" value="ACTIVATING SIGNAL COINTEGRATOR 1"/>
    <property type="match status" value="1"/>
</dbReference>
<dbReference type="GO" id="GO:0072344">
    <property type="term" value="P:rescue of stalled ribosome"/>
    <property type="evidence" value="ECO:0007669"/>
    <property type="project" value="Ensembl"/>
</dbReference>
<dbReference type="GO" id="GO:0030331">
    <property type="term" value="F:nuclear estrogen receptor binding"/>
    <property type="evidence" value="ECO:0007669"/>
    <property type="project" value="Ensembl"/>
</dbReference>
<dbReference type="GO" id="GO:0005813">
    <property type="term" value="C:centrosome"/>
    <property type="evidence" value="ECO:0007669"/>
    <property type="project" value="UniProtKB-SubCell"/>
</dbReference>
<dbReference type="Pfam" id="PF04266">
    <property type="entry name" value="ASCH"/>
    <property type="match status" value="1"/>
</dbReference>
<keyword evidence="9" id="KW-0862">Zinc</keyword>
<reference evidence="22" key="3">
    <citation type="submission" date="2025-09" db="UniProtKB">
        <authorList>
            <consortium name="Ensembl"/>
        </authorList>
    </citation>
    <scope>IDENTIFICATION</scope>
    <source>
        <strain evidence="22">Thorbecke</strain>
    </source>
</reference>
<dbReference type="GeneID" id="100345449"/>
<keyword evidence="14" id="KW-0206">Cytoskeleton</keyword>
<dbReference type="EMBL" id="AAGW02025100">
    <property type="status" value="NOT_ANNOTATED_CDS"/>
    <property type="molecule type" value="Genomic_DNA"/>
</dbReference>